<dbReference type="Pfam" id="PF23241">
    <property type="entry name" value="HAT_PRP39_C"/>
    <property type="match status" value="1"/>
</dbReference>
<dbReference type="AlphaFoldDB" id="A0A2V1ATR7"/>
<dbReference type="SUPFAM" id="SSF48452">
    <property type="entry name" value="TPR-like"/>
    <property type="match status" value="1"/>
</dbReference>
<name>A0A2V1ATR7_9ASCO</name>
<sequence length="716" mass="82578">MADVPEIPADLGSLGAESNGFGALPGVNSSKSSKAKDSWKKTSSHPRESNSITEWNEIIRKAEEKWDTFEGPEDQRAKLAASATSIHRQLLSRFPFLTEQWKQFSIFTYKVSGLKDSLAVLELASKKFPQSVSLWVEYLTALISAGDEFSDSHNIDREFARAKGHIGYHFNSDPFWDMYIAHTSKKDDPKDLLELYLYLIHVPLYQYARYHNQFVDINKTFDVSEIIRDESRLSELLKSFDKASVDELSALEKQQLIDDYTNSIFAETQAQVNEKWTFESALVVQDFSPNAATDPKPWLDYLKHELEALKSASDESQKKRQVVSITNLFERSVVPNCFTSAIWLEYGKFAQEFLAFEDAKAVFDRAVFNFVPLNEPEIRIMYKDFLMKNEQFDVCNEYLLDLIKLFSGSTGSNIYTKAPYIHSIQQLLSLWQEHVSPEKLQSILDSLVTGYFDRVDRYKKETPSNTTSGDTKSKYELKPAFITILSKLLNDDGISVVAVAYLKVLETAKEVVKIRTFYNKYYQEPSFSWSVQFWKFFVEFEGYNQVNLVNLRSVLNYINEESALPQRAVDAFAEIYHEIILKNLKLAMLLKGPNGEDLHDTLTNFDLGKSHSLWDTPEAKRMAKNNAHIRDMEEQRSSKNTSNHYSPSSFDRQKEFQKFIKNYSFNPGIFQELPEQNHPEKEFEFVSLVDDDIKLPELPTYKNLDKLNGPIQYPDE</sequence>
<keyword evidence="5" id="KW-0539">Nucleus</keyword>
<dbReference type="RefSeq" id="XP_025342145.1">
    <property type="nucleotide sequence ID" value="XM_025483930.1"/>
</dbReference>
<dbReference type="GO" id="GO:0005685">
    <property type="term" value="C:U1 snRNP"/>
    <property type="evidence" value="ECO:0007669"/>
    <property type="project" value="TreeGrafter"/>
</dbReference>
<evidence type="ECO:0008006" key="9">
    <source>
        <dbReference type="Google" id="ProtNLM"/>
    </source>
</evidence>
<dbReference type="GO" id="GO:0030627">
    <property type="term" value="F:pre-mRNA 5'-splice site binding"/>
    <property type="evidence" value="ECO:0007669"/>
    <property type="project" value="TreeGrafter"/>
</dbReference>
<evidence type="ECO:0000313" key="7">
    <source>
        <dbReference type="EMBL" id="PVH21205.1"/>
    </source>
</evidence>
<dbReference type="InterPro" id="IPR059164">
    <property type="entry name" value="HAT_PRP39_C"/>
</dbReference>
<dbReference type="GO" id="GO:0071004">
    <property type="term" value="C:U2-type prespliceosome"/>
    <property type="evidence" value="ECO:0007669"/>
    <property type="project" value="TreeGrafter"/>
</dbReference>
<evidence type="ECO:0000313" key="8">
    <source>
        <dbReference type="Proteomes" id="UP000244309"/>
    </source>
</evidence>
<dbReference type="Gene3D" id="1.25.40.10">
    <property type="entry name" value="Tetratricopeptide repeat domain"/>
    <property type="match status" value="2"/>
</dbReference>
<evidence type="ECO:0000256" key="4">
    <source>
        <dbReference type="ARBA" id="ARBA00023187"/>
    </source>
</evidence>
<dbReference type="GeneID" id="37005505"/>
<keyword evidence="8" id="KW-1185">Reference proteome</keyword>
<keyword evidence="2" id="KW-0507">mRNA processing</keyword>
<dbReference type="STRING" id="45357.A0A2V1ATR7"/>
<dbReference type="GO" id="GO:0000395">
    <property type="term" value="P:mRNA 5'-splice site recognition"/>
    <property type="evidence" value="ECO:0007669"/>
    <property type="project" value="TreeGrafter"/>
</dbReference>
<dbReference type="InterPro" id="IPR011990">
    <property type="entry name" value="TPR-like_helical_dom_sf"/>
</dbReference>
<comment type="subcellular location">
    <subcellularLocation>
        <location evidence="1">Nucleus</location>
    </subcellularLocation>
</comment>
<dbReference type="VEuPathDB" id="FungiDB:CXQ85_000172"/>
<evidence type="ECO:0000256" key="3">
    <source>
        <dbReference type="ARBA" id="ARBA00022737"/>
    </source>
</evidence>
<reference evidence="7 8" key="1">
    <citation type="submission" date="2017-12" db="EMBL/GenBank/DDBJ databases">
        <title>Genome Sequence of a Multidrug-Resistant Candida haemulonii Isolate from a Patient with Chronic Leg Ulcers in Israel.</title>
        <authorList>
            <person name="Chow N.A."/>
            <person name="Gade L."/>
            <person name="Batra D."/>
            <person name="Rowe L.A."/>
            <person name="Ben-Ami R."/>
            <person name="Loparev V.N."/>
            <person name="Litvintseva A.P."/>
        </authorList>
    </citation>
    <scope>NUCLEOTIDE SEQUENCE [LARGE SCALE GENOMIC DNA]</scope>
    <source>
        <strain evidence="7 8">B11899</strain>
    </source>
</reference>
<feature type="compositionally biased region" description="Basic and acidic residues" evidence="6">
    <location>
        <begin position="628"/>
        <end position="637"/>
    </location>
</feature>
<accession>A0A2V1ATR7</accession>
<evidence type="ECO:0000256" key="2">
    <source>
        <dbReference type="ARBA" id="ARBA00022664"/>
    </source>
</evidence>
<dbReference type="PANTHER" id="PTHR17204">
    <property type="entry name" value="PRE-MRNA PROCESSING PROTEIN PRP39-RELATED"/>
    <property type="match status" value="1"/>
</dbReference>
<feature type="compositionally biased region" description="Polar residues" evidence="6">
    <location>
        <begin position="638"/>
        <end position="650"/>
    </location>
</feature>
<dbReference type="PANTHER" id="PTHR17204:SF5">
    <property type="entry name" value="PRE-MRNA-PROCESSING FACTOR 39"/>
    <property type="match status" value="1"/>
</dbReference>
<gene>
    <name evidence="7" type="ORF">CXQ85_000172</name>
</gene>
<dbReference type="EMBL" id="PKFO01000005">
    <property type="protein sequence ID" value="PVH21205.1"/>
    <property type="molecule type" value="Genomic_DNA"/>
</dbReference>
<proteinExistence type="predicted"/>
<dbReference type="GO" id="GO:0000243">
    <property type="term" value="C:commitment complex"/>
    <property type="evidence" value="ECO:0007669"/>
    <property type="project" value="TreeGrafter"/>
</dbReference>
<keyword evidence="3" id="KW-0677">Repeat</keyword>
<feature type="region of interest" description="Disordered" evidence="6">
    <location>
        <begin position="1"/>
        <end position="52"/>
    </location>
</feature>
<dbReference type="OrthoDB" id="10265668at2759"/>
<evidence type="ECO:0000256" key="5">
    <source>
        <dbReference type="ARBA" id="ARBA00023242"/>
    </source>
</evidence>
<evidence type="ECO:0000256" key="1">
    <source>
        <dbReference type="ARBA" id="ARBA00004123"/>
    </source>
</evidence>
<feature type="compositionally biased region" description="Basic and acidic residues" evidence="6">
    <location>
        <begin position="34"/>
        <end position="48"/>
    </location>
</feature>
<comment type="caution">
    <text evidence="7">The sequence shown here is derived from an EMBL/GenBank/DDBJ whole genome shotgun (WGS) entry which is preliminary data.</text>
</comment>
<organism evidence="7 8">
    <name type="scientific">Candidozyma haemuli</name>
    <dbReference type="NCBI Taxonomy" id="45357"/>
    <lineage>
        <taxon>Eukaryota</taxon>
        <taxon>Fungi</taxon>
        <taxon>Dikarya</taxon>
        <taxon>Ascomycota</taxon>
        <taxon>Saccharomycotina</taxon>
        <taxon>Pichiomycetes</taxon>
        <taxon>Metschnikowiaceae</taxon>
        <taxon>Candidozyma</taxon>
    </lineage>
</organism>
<protein>
    <recommendedName>
        <fullName evidence="9">Suppressor of forked domain-containing protein</fullName>
    </recommendedName>
</protein>
<evidence type="ECO:0000256" key="6">
    <source>
        <dbReference type="SAM" id="MobiDB-lite"/>
    </source>
</evidence>
<dbReference type="Pfam" id="PF23240">
    <property type="entry name" value="HAT_PRP39_N"/>
    <property type="match status" value="1"/>
</dbReference>
<feature type="region of interest" description="Disordered" evidence="6">
    <location>
        <begin position="628"/>
        <end position="650"/>
    </location>
</feature>
<dbReference type="Proteomes" id="UP000244309">
    <property type="component" value="Unassembled WGS sequence"/>
</dbReference>
<keyword evidence="4" id="KW-0508">mRNA splicing</keyword>